<dbReference type="Pfam" id="PF00348">
    <property type="entry name" value="polyprenyl_synt"/>
    <property type="match status" value="1"/>
</dbReference>
<dbReference type="Gene3D" id="1.10.600.10">
    <property type="entry name" value="Farnesyl Diphosphate Synthase"/>
    <property type="match status" value="1"/>
</dbReference>
<proteinExistence type="inferred from homology"/>
<dbReference type="NCBIfam" id="NF045485">
    <property type="entry name" value="FPPsyn"/>
    <property type="match status" value="1"/>
</dbReference>
<dbReference type="EMBL" id="CP012332">
    <property type="protein sequence ID" value="AKU90642.1"/>
    <property type="molecule type" value="Genomic_DNA"/>
</dbReference>
<dbReference type="RefSeq" id="WP_050725067.1">
    <property type="nucleotide sequence ID" value="NZ_CP012332.1"/>
</dbReference>
<dbReference type="InterPro" id="IPR033749">
    <property type="entry name" value="Polyprenyl_synt_CS"/>
</dbReference>
<dbReference type="GO" id="GO:0004659">
    <property type="term" value="F:prenyltransferase activity"/>
    <property type="evidence" value="ECO:0007669"/>
    <property type="project" value="InterPro"/>
</dbReference>
<protein>
    <submittedName>
        <fullName evidence="8">Octaprenyl diphosphate synthase</fullName>
    </submittedName>
</protein>
<keyword evidence="5" id="KW-0460">Magnesium</keyword>
<dbReference type="InterPro" id="IPR000092">
    <property type="entry name" value="Polyprenyl_synt"/>
</dbReference>
<dbReference type="STRING" id="1391653.AKJ08_1029"/>
<dbReference type="AlphaFoldDB" id="A0A0K1PAW0"/>
<dbReference type="FunFam" id="1.10.600.10:FF:000001">
    <property type="entry name" value="Geranylgeranyl diphosphate synthase"/>
    <property type="match status" value="1"/>
</dbReference>
<evidence type="ECO:0000256" key="7">
    <source>
        <dbReference type="RuleBase" id="RU004466"/>
    </source>
</evidence>
<evidence type="ECO:0000256" key="1">
    <source>
        <dbReference type="ARBA" id="ARBA00001946"/>
    </source>
</evidence>
<dbReference type="InterPro" id="IPR008949">
    <property type="entry name" value="Isoprenoid_synthase_dom_sf"/>
</dbReference>
<comment type="similarity">
    <text evidence="2 7">Belongs to the FPP/GGPP synthase family.</text>
</comment>
<evidence type="ECO:0000313" key="9">
    <source>
        <dbReference type="Proteomes" id="UP000055590"/>
    </source>
</evidence>
<evidence type="ECO:0000313" key="8">
    <source>
        <dbReference type="EMBL" id="AKU90642.1"/>
    </source>
</evidence>
<dbReference type="CDD" id="cd00685">
    <property type="entry name" value="Trans_IPPS_HT"/>
    <property type="match status" value="1"/>
</dbReference>
<reference evidence="8 9" key="1">
    <citation type="submission" date="2015-08" db="EMBL/GenBank/DDBJ databases">
        <authorList>
            <person name="Babu N.S."/>
            <person name="Beckwith C.J."/>
            <person name="Beseler K.G."/>
            <person name="Brison A."/>
            <person name="Carone J.V."/>
            <person name="Caskin T.P."/>
            <person name="Diamond M."/>
            <person name="Durham M.E."/>
            <person name="Foxe J.M."/>
            <person name="Go M."/>
            <person name="Henderson B.A."/>
            <person name="Jones I.B."/>
            <person name="McGettigan J.A."/>
            <person name="Micheletti S.J."/>
            <person name="Nasrallah M.E."/>
            <person name="Ortiz D."/>
            <person name="Piller C.R."/>
            <person name="Privatt S.R."/>
            <person name="Schneider S.L."/>
            <person name="Sharp S."/>
            <person name="Smith T.C."/>
            <person name="Stanton J.D."/>
            <person name="Ullery H.E."/>
            <person name="Wilson R.J."/>
            <person name="Serrano M.G."/>
            <person name="Buck G."/>
            <person name="Lee V."/>
            <person name="Wang Y."/>
            <person name="Carvalho R."/>
            <person name="Voegtly L."/>
            <person name="Shi R."/>
            <person name="Duckworth R."/>
            <person name="Johnson A."/>
            <person name="Loviza R."/>
            <person name="Walstead R."/>
            <person name="Shah Z."/>
            <person name="Kiflezghi M."/>
            <person name="Wade K."/>
            <person name="Ball S.L."/>
            <person name="Bradley K.W."/>
            <person name="Asai D.J."/>
            <person name="Bowman C.A."/>
            <person name="Russell D.A."/>
            <person name="Pope W.H."/>
            <person name="Jacobs-Sera D."/>
            <person name="Hendrix R.W."/>
            <person name="Hatfull G.F."/>
        </authorList>
    </citation>
    <scope>NUCLEOTIDE SEQUENCE [LARGE SCALE GENOMIC DNA]</scope>
    <source>
        <strain evidence="8 9">DSM 27710</strain>
    </source>
</reference>
<keyword evidence="3 7" id="KW-0808">Transferase</keyword>
<evidence type="ECO:0000256" key="5">
    <source>
        <dbReference type="ARBA" id="ARBA00022842"/>
    </source>
</evidence>
<organism evidence="8 9">
    <name type="scientific">Vulgatibacter incomptus</name>
    <dbReference type="NCBI Taxonomy" id="1391653"/>
    <lineage>
        <taxon>Bacteria</taxon>
        <taxon>Pseudomonadati</taxon>
        <taxon>Myxococcota</taxon>
        <taxon>Myxococcia</taxon>
        <taxon>Myxococcales</taxon>
        <taxon>Cystobacterineae</taxon>
        <taxon>Vulgatibacteraceae</taxon>
        <taxon>Vulgatibacter</taxon>
    </lineage>
</organism>
<dbReference type="PROSITE" id="PS00444">
    <property type="entry name" value="POLYPRENYL_SYNTHASE_2"/>
    <property type="match status" value="1"/>
</dbReference>
<dbReference type="PROSITE" id="PS00723">
    <property type="entry name" value="POLYPRENYL_SYNTHASE_1"/>
    <property type="match status" value="1"/>
</dbReference>
<comment type="cofactor">
    <cofactor evidence="1">
        <name>Mg(2+)</name>
        <dbReference type="ChEBI" id="CHEBI:18420"/>
    </cofactor>
</comment>
<gene>
    <name evidence="8" type="ORF">AKJ08_1029</name>
</gene>
<dbReference type="PANTHER" id="PTHR43281:SF1">
    <property type="entry name" value="FARNESYL DIPHOSPHATE SYNTHASE"/>
    <property type="match status" value="1"/>
</dbReference>
<evidence type="ECO:0000256" key="3">
    <source>
        <dbReference type="ARBA" id="ARBA00022679"/>
    </source>
</evidence>
<dbReference type="GO" id="GO:0016114">
    <property type="term" value="P:terpenoid biosynthetic process"/>
    <property type="evidence" value="ECO:0007669"/>
    <property type="project" value="UniProtKB-ARBA"/>
</dbReference>
<sequence length="300" mass="31419">MDLETYLRERKERIEATLAEHARDWEERVPEALAKAMAYSLLAGGKRLRPILCLAAFEGCEGARVAEAVALDFAVALELIHTYSLVHDDLPAMDDDDLRRGRPTCHKVFGEATAILAGDALLTEAFGILAGGDEPVRAKLVGLLARAAGAEGMVGGQQLDLDMTGRLAAAEPLPSLDEIGEIHRRKTGALLAVASEAGALAAGASDATVKALRAYGESLGLAFQIADDVLDVVGDAAAMGKSGRGDEAKGKPTYPALVGIDRARALAREARDRALSAIGELGEAAAPLRLLASYAIDRAS</sequence>
<keyword evidence="4" id="KW-0479">Metal-binding</keyword>
<evidence type="ECO:0000256" key="6">
    <source>
        <dbReference type="ARBA" id="ARBA00023229"/>
    </source>
</evidence>
<dbReference type="PATRIC" id="fig|1391653.3.peg.1055"/>
<accession>A0A0K1PAW0</accession>
<evidence type="ECO:0000256" key="2">
    <source>
        <dbReference type="ARBA" id="ARBA00006706"/>
    </source>
</evidence>
<dbReference type="SUPFAM" id="SSF48576">
    <property type="entry name" value="Terpenoid synthases"/>
    <property type="match status" value="1"/>
</dbReference>
<dbReference type="InterPro" id="IPR053378">
    <property type="entry name" value="Prenyl_diphosphate_synthase"/>
</dbReference>
<dbReference type="KEGG" id="vin:AKJ08_1029"/>
<dbReference type="GO" id="GO:0046872">
    <property type="term" value="F:metal ion binding"/>
    <property type="evidence" value="ECO:0007669"/>
    <property type="project" value="UniProtKB-KW"/>
</dbReference>
<keyword evidence="9" id="KW-1185">Reference proteome</keyword>
<keyword evidence="6" id="KW-0414">Isoprene biosynthesis</keyword>
<name>A0A0K1PAW0_9BACT</name>
<dbReference type="SFLD" id="SFLDG01017">
    <property type="entry name" value="Polyprenyl_Transferase_Like"/>
    <property type="match status" value="1"/>
</dbReference>
<dbReference type="GO" id="GO:0005737">
    <property type="term" value="C:cytoplasm"/>
    <property type="evidence" value="ECO:0007669"/>
    <property type="project" value="UniProtKB-ARBA"/>
</dbReference>
<evidence type="ECO:0000256" key="4">
    <source>
        <dbReference type="ARBA" id="ARBA00022723"/>
    </source>
</evidence>
<dbReference type="SFLD" id="SFLDS00005">
    <property type="entry name" value="Isoprenoid_Synthase_Type_I"/>
    <property type="match status" value="1"/>
</dbReference>
<dbReference type="PANTHER" id="PTHR43281">
    <property type="entry name" value="FARNESYL DIPHOSPHATE SYNTHASE"/>
    <property type="match status" value="1"/>
</dbReference>
<dbReference type="Proteomes" id="UP000055590">
    <property type="component" value="Chromosome"/>
</dbReference>